<keyword evidence="16" id="KW-1208">Phospholipid metabolism</keyword>
<gene>
    <name evidence="20" type="primary">cdh</name>
    <name evidence="20" type="ORF">XTPLMG728_0285</name>
</gene>
<dbReference type="UniPathway" id="UPA00609">
    <property type="reaction ID" value="UER00664"/>
</dbReference>
<dbReference type="InterPro" id="IPR036265">
    <property type="entry name" value="HIT-like_sf"/>
</dbReference>
<dbReference type="InterPro" id="IPR003763">
    <property type="entry name" value="CDP-diacylglyc_Pase"/>
</dbReference>
<sequence>MNATKPANRAFVVALLLLALLPAGLALYRYNAGALWRIVHRQCQPGYLRSGNPAPCRVLDPVQGYALLQDRKGGVHELLIPTRRITGIESRVLQKPETPNYFWLAWQARGVLSSVAARPVPDAAVAIAVNSQYGRSQNQLHLHLSCLRPDIRQQLALARSRWSTRWSRYGLLGHNYYLRTLTEGELAEQSLFVRVAKELPDRGQARGRYGIALAQLQDGRFVLLVLPRNLLGRGANLGSPAELQDDTCATAGTGSFPMSWYSRVLRPRDRSAADDGERAAAPPAWSAEPLPTVTAGPTLRLAIGRGRSASPC</sequence>
<evidence type="ECO:0000256" key="18">
    <source>
        <dbReference type="ARBA" id="ARBA00032892"/>
    </source>
</evidence>
<evidence type="ECO:0000256" key="2">
    <source>
        <dbReference type="ARBA" id="ARBA00004162"/>
    </source>
</evidence>
<dbReference type="AlphaFoldDB" id="A0A0K2ZFD5"/>
<dbReference type="SUPFAM" id="SSF54197">
    <property type="entry name" value="HIT-like"/>
    <property type="match status" value="1"/>
</dbReference>
<feature type="region of interest" description="Disordered" evidence="19">
    <location>
        <begin position="271"/>
        <end position="292"/>
    </location>
</feature>
<accession>A0A0K2ZFD5</accession>
<comment type="pathway">
    <text evidence="4">Lipid metabolism.</text>
</comment>
<dbReference type="EMBL" id="CXOK01000008">
    <property type="protein sequence ID" value="CTP83647.1"/>
    <property type="molecule type" value="Genomic_DNA"/>
</dbReference>
<keyword evidence="9" id="KW-0444">Lipid biosynthesis</keyword>
<keyword evidence="8" id="KW-1003">Cell membrane</keyword>
<evidence type="ECO:0000256" key="16">
    <source>
        <dbReference type="ARBA" id="ARBA00023264"/>
    </source>
</evidence>
<reference evidence="20 21" key="1">
    <citation type="submission" date="2015-07" db="EMBL/GenBank/DDBJ databases">
        <authorList>
            <person name="Noorani M."/>
        </authorList>
    </citation>
    <scope>NUCLEOTIDE SEQUENCE [LARGE SCALE GENOMIC DNA]</scope>
    <source>
        <strain evidence="20">LMG728</strain>
    </source>
</reference>
<keyword evidence="11 20" id="KW-0378">Hydrolase</keyword>
<comment type="subcellular location">
    <subcellularLocation>
        <location evidence="2">Cell membrane</location>
        <topology evidence="2">Single-pass membrane protein</topology>
    </subcellularLocation>
</comment>
<dbReference type="GO" id="GO:0008654">
    <property type="term" value="P:phospholipid biosynthetic process"/>
    <property type="evidence" value="ECO:0007669"/>
    <property type="project" value="UniProtKB-KW"/>
</dbReference>
<evidence type="ECO:0000256" key="10">
    <source>
        <dbReference type="ARBA" id="ARBA00022692"/>
    </source>
</evidence>
<evidence type="ECO:0000256" key="13">
    <source>
        <dbReference type="ARBA" id="ARBA00023098"/>
    </source>
</evidence>
<evidence type="ECO:0000256" key="11">
    <source>
        <dbReference type="ARBA" id="ARBA00022801"/>
    </source>
</evidence>
<evidence type="ECO:0000256" key="1">
    <source>
        <dbReference type="ARBA" id="ARBA00001007"/>
    </source>
</evidence>
<organism evidence="20 21">
    <name type="scientific">Xanthomonas graminis pv. poae</name>
    <dbReference type="NCBI Taxonomy" id="227946"/>
    <lineage>
        <taxon>Bacteria</taxon>
        <taxon>Pseudomonadati</taxon>
        <taxon>Pseudomonadota</taxon>
        <taxon>Gammaproteobacteria</taxon>
        <taxon>Lysobacterales</taxon>
        <taxon>Lysobacteraceae</taxon>
        <taxon>Xanthomonas</taxon>
        <taxon>Xanthomonas translucens group</taxon>
        <taxon>Xanthomonas graminis</taxon>
    </lineage>
</organism>
<dbReference type="GO" id="GO:0046342">
    <property type="term" value="P:CDP-diacylglycerol catabolic process"/>
    <property type="evidence" value="ECO:0007669"/>
    <property type="project" value="UniProtKB-UniPathway"/>
</dbReference>
<evidence type="ECO:0000256" key="12">
    <source>
        <dbReference type="ARBA" id="ARBA00022989"/>
    </source>
</evidence>
<protein>
    <recommendedName>
        <fullName evidence="7">CDP-diacylglycerol pyrophosphatase</fullName>
        <ecNumber evidence="6">3.6.1.26</ecNumber>
    </recommendedName>
    <alternativeName>
        <fullName evidence="17">CDP-diacylglycerol phosphatidylhydrolase</fullName>
    </alternativeName>
    <alternativeName>
        <fullName evidence="18">CDP-diglyceride hydrolase</fullName>
    </alternativeName>
</protein>
<dbReference type="Proteomes" id="UP000041247">
    <property type="component" value="Unassembled WGS sequence"/>
</dbReference>
<keyword evidence="13" id="KW-0443">Lipid metabolism</keyword>
<dbReference type="EC" id="3.6.1.26" evidence="6"/>
<dbReference type="Gene3D" id="3.30.428.30">
    <property type="entry name" value="HIT family - CDH-like"/>
    <property type="match status" value="1"/>
</dbReference>
<evidence type="ECO:0000256" key="9">
    <source>
        <dbReference type="ARBA" id="ARBA00022516"/>
    </source>
</evidence>
<evidence type="ECO:0000256" key="3">
    <source>
        <dbReference type="ARBA" id="ARBA00004927"/>
    </source>
</evidence>
<evidence type="ECO:0000256" key="5">
    <source>
        <dbReference type="ARBA" id="ARBA00006435"/>
    </source>
</evidence>
<keyword evidence="12" id="KW-1133">Transmembrane helix</keyword>
<keyword evidence="15" id="KW-0594">Phospholipid biosynthesis</keyword>
<dbReference type="GO" id="GO:0005886">
    <property type="term" value="C:plasma membrane"/>
    <property type="evidence" value="ECO:0007669"/>
    <property type="project" value="UniProtKB-SubCell"/>
</dbReference>
<evidence type="ECO:0000256" key="7">
    <source>
        <dbReference type="ARBA" id="ARBA00019608"/>
    </source>
</evidence>
<dbReference type="Pfam" id="PF02611">
    <property type="entry name" value="CDH"/>
    <property type="match status" value="1"/>
</dbReference>
<evidence type="ECO:0000256" key="6">
    <source>
        <dbReference type="ARBA" id="ARBA00012375"/>
    </source>
</evidence>
<evidence type="ECO:0000256" key="19">
    <source>
        <dbReference type="SAM" id="MobiDB-lite"/>
    </source>
</evidence>
<evidence type="ECO:0000256" key="4">
    <source>
        <dbReference type="ARBA" id="ARBA00005189"/>
    </source>
</evidence>
<comment type="pathway">
    <text evidence="3">Phospholipid metabolism; CDP-diacylglycerol degradation; phosphatidate from CDP-diacylglycerol: step 1/1.</text>
</comment>
<dbReference type="GO" id="GO:0008715">
    <property type="term" value="F:CDP-diacylglycerol diphosphatase activity"/>
    <property type="evidence" value="ECO:0007669"/>
    <property type="project" value="UniProtKB-EC"/>
</dbReference>
<evidence type="ECO:0000256" key="14">
    <source>
        <dbReference type="ARBA" id="ARBA00023136"/>
    </source>
</evidence>
<keyword evidence="10" id="KW-0812">Transmembrane</keyword>
<comment type="catalytic activity">
    <reaction evidence="1">
        <text>a CDP-1,2-diacyl-sn-glycerol + H2O = a 1,2-diacyl-sn-glycero-3-phosphate + CMP + 2 H(+)</text>
        <dbReference type="Rhea" id="RHEA:15221"/>
        <dbReference type="ChEBI" id="CHEBI:15377"/>
        <dbReference type="ChEBI" id="CHEBI:15378"/>
        <dbReference type="ChEBI" id="CHEBI:58332"/>
        <dbReference type="ChEBI" id="CHEBI:58608"/>
        <dbReference type="ChEBI" id="CHEBI:60377"/>
        <dbReference type="EC" id="3.6.1.26"/>
    </reaction>
</comment>
<comment type="similarity">
    <text evidence="5">Belongs to the Cdh family.</text>
</comment>
<evidence type="ECO:0000256" key="15">
    <source>
        <dbReference type="ARBA" id="ARBA00023209"/>
    </source>
</evidence>
<keyword evidence="14" id="KW-0472">Membrane</keyword>
<name>A0A0K2ZFD5_9XANT</name>
<evidence type="ECO:0000313" key="20">
    <source>
        <dbReference type="EMBL" id="CTP83647.1"/>
    </source>
</evidence>
<proteinExistence type="inferred from homology"/>
<evidence type="ECO:0000256" key="8">
    <source>
        <dbReference type="ARBA" id="ARBA00022475"/>
    </source>
</evidence>
<evidence type="ECO:0000256" key="17">
    <source>
        <dbReference type="ARBA" id="ARBA00032888"/>
    </source>
</evidence>
<evidence type="ECO:0000313" key="21">
    <source>
        <dbReference type="Proteomes" id="UP000041247"/>
    </source>
</evidence>
<dbReference type="RefSeq" id="WP_053839769.1">
    <property type="nucleotide sequence ID" value="NZ_CP076250.1"/>
</dbReference>